<organism evidence="1 2">
    <name type="scientific">Candidatus Mancarchaeum acidiphilum</name>
    <dbReference type="NCBI Taxonomy" id="1920749"/>
    <lineage>
        <taxon>Archaea</taxon>
        <taxon>Candidatus Micrarchaeota</taxon>
        <taxon>Candidatus Mancarchaeum</taxon>
    </lineage>
</organism>
<reference evidence="1 2" key="1">
    <citation type="journal article" date="2017" name="Nat. Commun.">
        <title>'ARMAN' archaea depend on association with euryarchaeal host in culture and in situ.</title>
        <authorList>
            <person name="Golyshina O."/>
            <person name="Toshchakov S."/>
            <person name="Makarova K."/>
            <person name="Gavrilov S."/>
            <person name="Korzhenkov A."/>
            <person name="La Cono V."/>
            <person name="Arcadi E."/>
            <person name="Nechitaylo T."/>
            <person name="Ferrer M."/>
            <person name="Kublanov I."/>
            <person name="Wolf Y."/>
            <person name="Yakimov M."/>
            <person name="Golyshin P."/>
            <person name="Slesarev A."/>
            <person name="Kozyavkin S."/>
        </authorList>
    </citation>
    <scope>NUCLEOTIDE SEQUENCE [LARGE SCALE GENOMIC DNA]</scope>
    <source>
        <strain evidence="1 2">Mia14</strain>
    </source>
</reference>
<dbReference type="EMBL" id="CP019964">
    <property type="protein sequence ID" value="ASI13916.1"/>
    <property type="molecule type" value="Genomic_DNA"/>
</dbReference>
<accession>A0A218NN64</accession>
<gene>
    <name evidence="1" type="ORF">Mia14_0613</name>
</gene>
<evidence type="ECO:0000313" key="2">
    <source>
        <dbReference type="Proteomes" id="UP000197679"/>
    </source>
</evidence>
<keyword evidence="2" id="KW-1185">Reference proteome</keyword>
<dbReference type="RefSeq" id="WP_124216891.1">
    <property type="nucleotide sequence ID" value="NZ_CP019964.1"/>
</dbReference>
<sequence>MPEYPKILSSYNINKWDLSLLLPKEGLENYKSLTDGIENGLDEKTLNNILEKAKEYGITTSLGDTKPQSTGHQIFECGAGLHFMSIQADLTAYPCPLLPYTRFKNLYGFSIHKLEEARDIWESNQFNKVSGKSHTL</sequence>
<dbReference type="CDD" id="cd21109">
    <property type="entry name" value="SPASM"/>
    <property type="match status" value="1"/>
</dbReference>
<dbReference type="Proteomes" id="UP000197679">
    <property type="component" value="Chromosome"/>
</dbReference>
<evidence type="ECO:0000313" key="1">
    <source>
        <dbReference type="EMBL" id="ASI13916.1"/>
    </source>
</evidence>
<protein>
    <submittedName>
        <fullName evidence="1">Uncharacterized protein</fullName>
    </submittedName>
</protein>
<dbReference type="GeneID" id="33314167"/>
<dbReference type="AlphaFoldDB" id="A0A218NN64"/>
<dbReference type="KEGG" id="marh:Mia14_0613"/>
<proteinExistence type="predicted"/>
<name>A0A218NN64_9ARCH</name>